<feature type="compositionally biased region" description="Basic and acidic residues" evidence="1">
    <location>
        <begin position="92"/>
        <end position="109"/>
    </location>
</feature>
<dbReference type="EMBL" id="JANBOJ010000250">
    <property type="protein sequence ID" value="KAJ1720520.1"/>
    <property type="molecule type" value="Genomic_DNA"/>
</dbReference>
<evidence type="ECO:0000313" key="3">
    <source>
        <dbReference type="Proteomes" id="UP001149813"/>
    </source>
</evidence>
<dbReference type="Proteomes" id="UP001149813">
    <property type="component" value="Unassembled WGS sequence"/>
</dbReference>
<gene>
    <name evidence="2" type="ORF">LPJ53_004857</name>
</gene>
<reference evidence="2" key="1">
    <citation type="submission" date="2022-07" db="EMBL/GenBank/DDBJ databases">
        <title>Phylogenomic reconstructions and comparative analyses of Kickxellomycotina fungi.</title>
        <authorList>
            <person name="Reynolds N.K."/>
            <person name="Stajich J.E."/>
            <person name="Barry K."/>
            <person name="Grigoriev I.V."/>
            <person name="Crous P."/>
            <person name="Smith M.E."/>
        </authorList>
    </citation>
    <scope>NUCLEOTIDE SEQUENCE</scope>
    <source>
        <strain evidence="2">NBRC 32514</strain>
    </source>
</reference>
<dbReference type="InterPro" id="IPR013865">
    <property type="entry name" value="FAM32A"/>
</dbReference>
<sequence length="115" mass="13258">MSDAYKTGVALGRPLRLKKTKGLFKKPSDDKKKKSKKSKKSKKHTSDQPAEDEHKSPPAAEMTEAERLFQEAQQKRRHERIEKLAAKSHRDRIKEFNDKLERTPEHNDMPKVGPG</sequence>
<dbReference type="PANTHER" id="PTHR13282">
    <property type="entry name" value="PROTEIN FAM32A"/>
    <property type="match status" value="1"/>
</dbReference>
<name>A0A9W8CNR6_9FUNG</name>
<accession>A0A9W8CNR6</accession>
<dbReference type="AlphaFoldDB" id="A0A9W8CNR6"/>
<organism evidence="2 3">
    <name type="scientific">Coemansia erecta</name>
    <dbReference type="NCBI Taxonomy" id="147472"/>
    <lineage>
        <taxon>Eukaryota</taxon>
        <taxon>Fungi</taxon>
        <taxon>Fungi incertae sedis</taxon>
        <taxon>Zoopagomycota</taxon>
        <taxon>Kickxellomycotina</taxon>
        <taxon>Kickxellomycetes</taxon>
        <taxon>Kickxellales</taxon>
        <taxon>Kickxellaceae</taxon>
        <taxon>Coemansia</taxon>
    </lineage>
</organism>
<feature type="region of interest" description="Disordered" evidence="1">
    <location>
        <begin position="1"/>
        <end position="115"/>
    </location>
</feature>
<dbReference type="GO" id="GO:0005730">
    <property type="term" value="C:nucleolus"/>
    <property type="evidence" value="ECO:0007669"/>
    <property type="project" value="TreeGrafter"/>
</dbReference>
<feature type="compositionally biased region" description="Basic residues" evidence="1">
    <location>
        <begin position="15"/>
        <end position="24"/>
    </location>
</feature>
<proteinExistence type="predicted"/>
<dbReference type="PANTHER" id="PTHR13282:SF6">
    <property type="entry name" value="PROTEIN FAM32A"/>
    <property type="match status" value="1"/>
</dbReference>
<evidence type="ECO:0008006" key="4">
    <source>
        <dbReference type="Google" id="ProtNLM"/>
    </source>
</evidence>
<evidence type="ECO:0000313" key="2">
    <source>
        <dbReference type="EMBL" id="KAJ1720520.1"/>
    </source>
</evidence>
<evidence type="ECO:0000256" key="1">
    <source>
        <dbReference type="SAM" id="MobiDB-lite"/>
    </source>
</evidence>
<comment type="caution">
    <text evidence="2">The sequence shown here is derived from an EMBL/GenBank/DDBJ whole genome shotgun (WGS) entry which is preliminary data.</text>
</comment>
<dbReference type="OrthoDB" id="205403at2759"/>
<protein>
    <recommendedName>
        <fullName evidence="4">DUF1754-domain-containing protein</fullName>
    </recommendedName>
</protein>
<feature type="compositionally biased region" description="Basic residues" evidence="1">
    <location>
        <begin position="33"/>
        <end position="43"/>
    </location>
</feature>
<keyword evidence="3" id="KW-1185">Reference proteome</keyword>